<reference evidence="7 8" key="1">
    <citation type="submission" date="2017-07" db="EMBL/GenBank/DDBJ databases">
        <title>blaIMP-27 on transferable plasmids in Proteus mirabilis and Providencia rettgeri.</title>
        <authorList>
            <person name="Potter R."/>
        </authorList>
    </citation>
    <scope>NUCLEOTIDE SEQUENCE [LARGE SCALE GENOMIC DNA]</scope>
    <source>
        <strain evidence="7 8">PR1</strain>
    </source>
</reference>
<sequence>MKTKITLIIYAFCLLLSQPGRSDDNQIYVTFKVAIQAGTCDIKMEDNNTNISFESVNKDAINTTTKEIKLQTICSGIANNKHIQLNFSTNKYGINPNIATNNYLMTSKDNLSIGFYDEDDNVIPLNQIINTKYDANISTIIPIVLKLYTDTSQDIETGSFDSSVTIHAQYY</sequence>
<evidence type="ECO:0000256" key="3">
    <source>
        <dbReference type="ARBA" id="ARBA00022729"/>
    </source>
</evidence>
<dbReference type="GO" id="GO:0043709">
    <property type="term" value="P:cell adhesion involved in single-species biofilm formation"/>
    <property type="evidence" value="ECO:0007669"/>
    <property type="project" value="TreeGrafter"/>
</dbReference>
<name>A0A264VPJ0_PRORE</name>
<evidence type="ECO:0000256" key="4">
    <source>
        <dbReference type="ARBA" id="ARBA00023263"/>
    </source>
</evidence>
<dbReference type="RefSeq" id="WP_094962352.1">
    <property type="nucleotide sequence ID" value="NZ_NOWC01000023.1"/>
</dbReference>
<dbReference type="InterPro" id="IPR036937">
    <property type="entry name" value="Adhesion_dom_fimbrial_sf"/>
</dbReference>
<dbReference type="InterPro" id="IPR000259">
    <property type="entry name" value="Adhesion_dom_fimbrial"/>
</dbReference>
<dbReference type="Pfam" id="PF00419">
    <property type="entry name" value="Fimbrial"/>
    <property type="match status" value="1"/>
</dbReference>
<comment type="caution">
    <text evidence="7">The sequence shown here is derived from an EMBL/GenBank/DDBJ whole genome shotgun (WGS) entry which is preliminary data.</text>
</comment>
<dbReference type="AlphaFoldDB" id="A0A264VPJ0"/>
<keyword evidence="4" id="KW-0281">Fimbrium</keyword>
<comment type="similarity">
    <text evidence="2">Belongs to the fimbrial protein family.</text>
</comment>
<dbReference type="InterPro" id="IPR008966">
    <property type="entry name" value="Adhesion_dom_sf"/>
</dbReference>
<dbReference type="InterPro" id="IPR050263">
    <property type="entry name" value="Bact_Fimbrial_Adh_Pro"/>
</dbReference>
<feature type="domain" description="Fimbrial-type adhesion" evidence="6">
    <location>
        <begin position="30"/>
        <end position="170"/>
    </location>
</feature>
<dbReference type="GO" id="GO:0009289">
    <property type="term" value="C:pilus"/>
    <property type="evidence" value="ECO:0007669"/>
    <property type="project" value="UniProtKB-SubCell"/>
</dbReference>
<proteinExistence type="inferred from homology"/>
<organism evidence="7 8">
    <name type="scientific">Providencia rettgeri</name>
    <dbReference type="NCBI Taxonomy" id="587"/>
    <lineage>
        <taxon>Bacteria</taxon>
        <taxon>Pseudomonadati</taxon>
        <taxon>Pseudomonadota</taxon>
        <taxon>Gammaproteobacteria</taxon>
        <taxon>Enterobacterales</taxon>
        <taxon>Morganellaceae</taxon>
        <taxon>Providencia</taxon>
    </lineage>
</organism>
<evidence type="ECO:0000256" key="2">
    <source>
        <dbReference type="ARBA" id="ARBA00006671"/>
    </source>
</evidence>
<protein>
    <recommendedName>
        <fullName evidence="6">Fimbrial-type adhesion domain-containing protein</fullName>
    </recommendedName>
</protein>
<feature type="chain" id="PRO_5012017697" description="Fimbrial-type adhesion domain-containing protein" evidence="5">
    <location>
        <begin position="23"/>
        <end position="171"/>
    </location>
</feature>
<dbReference type="PANTHER" id="PTHR33420">
    <property type="entry name" value="FIMBRIAL SUBUNIT ELFA-RELATED"/>
    <property type="match status" value="1"/>
</dbReference>
<feature type="signal peptide" evidence="5">
    <location>
        <begin position="1"/>
        <end position="22"/>
    </location>
</feature>
<dbReference type="Gene3D" id="2.60.40.1090">
    <property type="entry name" value="Fimbrial-type adhesion domain"/>
    <property type="match status" value="1"/>
</dbReference>
<evidence type="ECO:0000313" key="7">
    <source>
        <dbReference type="EMBL" id="OZS73288.1"/>
    </source>
</evidence>
<dbReference type="PANTHER" id="PTHR33420:SF3">
    <property type="entry name" value="FIMBRIAL SUBUNIT ELFA"/>
    <property type="match status" value="1"/>
</dbReference>
<evidence type="ECO:0000256" key="5">
    <source>
        <dbReference type="SAM" id="SignalP"/>
    </source>
</evidence>
<comment type="subcellular location">
    <subcellularLocation>
        <location evidence="1">Fimbrium</location>
    </subcellularLocation>
</comment>
<dbReference type="Proteomes" id="UP000216001">
    <property type="component" value="Unassembled WGS sequence"/>
</dbReference>
<evidence type="ECO:0000256" key="1">
    <source>
        <dbReference type="ARBA" id="ARBA00004561"/>
    </source>
</evidence>
<dbReference type="EMBL" id="NOWC01000023">
    <property type="protein sequence ID" value="OZS73288.1"/>
    <property type="molecule type" value="Genomic_DNA"/>
</dbReference>
<accession>A0A264VPJ0</accession>
<dbReference type="SUPFAM" id="SSF49401">
    <property type="entry name" value="Bacterial adhesins"/>
    <property type="match status" value="1"/>
</dbReference>
<gene>
    <name evidence="7" type="ORF">CHI95_17255</name>
</gene>
<evidence type="ECO:0000259" key="6">
    <source>
        <dbReference type="Pfam" id="PF00419"/>
    </source>
</evidence>
<evidence type="ECO:0000313" key="8">
    <source>
        <dbReference type="Proteomes" id="UP000216001"/>
    </source>
</evidence>
<keyword evidence="3 5" id="KW-0732">Signal</keyword>